<evidence type="ECO:0000256" key="9">
    <source>
        <dbReference type="ARBA" id="ARBA00047761"/>
    </source>
</evidence>
<dbReference type="CDD" id="cd00143">
    <property type="entry name" value="PP2Cc"/>
    <property type="match status" value="1"/>
</dbReference>
<comment type="similarity">
    <text evidence="2">Belongs to the PP2C family.</text>
</comment>
<comment type="cofactor">
    <cofactor evidence="1">
        <name>Mn(2+)</name>
        <dbReference type="ChEBI" id="CHEBI:29035"/>
    </cofactor>
</comment>
<sequence>MLVGKRAAGGAAPLGAREPQLKRRQTETGNCVVDFGTYRLLAACYGDKGMRKQMEDEHVLVRSLLPFQPSLSPDYDFALFAVLDGHGGRQAAAFVKEALPSELASQLLLLQQEKARKASGAEDSSTASIPLDTSDGEDGSMGDSATGWLTDRDMKQVIYGACRKVDARIATEIPSCRDGCTAVVALFHGQQVYIAGLGDSAAYLARRKDRNLHSIPLTEVHRHWVIEEKERIARMGGTIENGRVNGSLEVTRSFGDISLKRYGVSCVPTVKKFTLEPALDEFVLMGCDGFWNCWTASEAVSLASELWEKEVRSSKVHSRPLEPQNVSKQLVEHVLIDKKSQDNITVLLLRIMRN</sequence>
<dbReference type="InterPro" id="IPR036457">
    <property type="entry name" value="PPM-type-like_dom_sf"/>
</dbReference>
<keyword evidence="8" id="KW-0464">Manganese</keyword>
<evidence type="ECO:0000313" key="13">
    <source>
        <dbReference type="EMBL" id="CEL69780.1"/>
    </source>
</evidence>
<name>A0A0F7UMP5_NEOCL</name>
<dbReference type="PANTHER" id="PTHR13832:SF803">
    <property type="entry name" value="PROTEIN PHOSPHATASE 1G"/>
    <property type="match status" value="1"/>
</dbReference>
<comment type="catalytic activity">
    <reaction evidence="10">
        <text>O-phospho-L-threonyl-[protein] + H2O = L-threonyl-[protein] + phosphate</text>
        <dbReference type="Rhea" id="RHEA:47004"/>
        <dbReference type="Rhea" id="RHEA-COMP:11060"/>
        <dbReference type="Rhea" id="RHEA-COMP:11605"/>
        <dbReference type="ChEBI" id="CHEBI:15377"/>
        <dbReference type="ChEBI" id="CHEBI:30013"/>
        <dbReference type="ChEBI" id="CHEBI:43474"/>
        <dbReference type="ChEBI" id="CHEBI:61977"/>
        <dbReference type="EC" id="3.1.3.16"/>
    </reaction>
</comment>
<dbReference type="SMART" id="SM00331">
    <property type="entry name" value="PP2C_SIG"/>
    <property type="match status" value="1"/>
</dbReference>
<dbReference type="InterPro" id="IPR001932">
    <property type="entry name" value="PPM-type_phosphatase-like_dom"/>
</dbReference>
<evidence type="ECO:0000256" key="6">
    <source>
        <dbReference type="ARBA" id="ARBA00022842"/>
    </source>
</evidence>
<dbReference type="GO" id="GO:0046872">
    <property type="term" value="F:metal ion binding"/>
    <property type="evidence" value="ECO:0007669"/>
    <property type="project" value="UniProtKB-KW"/>
</dbReference>
<gene>
    <name evidence="13" type="ORF">BN1204_054810</name>
</gene>
<organism evidence="13">
    <name type="scientific">Neospora caninum (strain Liverpool)</name>
    <dbReference type="NCBI Taxonomy" id="572307"/>
    <lineage>
        <taxon>Eukaryota</taxon>
        <taxon>Sar</taxon>
        <taxon>Alveolata</taxon>
        <taxon>Apicomplexa</taxon>
        <taxon>Conoidasida</taxon>
        <taxon>Coccidia</taxon>
        <taxon>Eucoccidiorida</taxon>
        <taxon>Eimeriorina</taxon>
        <taxon>Sarcocystidae</taxon>
        <taxon>Neospora</taxon>
    </lineage>
</organism>
<dbReference type="PANTHER" id="PTHR13832">
    <property type="entry name" value="PROTEIN PHOSPHATASE 2C"/>
    <property type="match status" value="1"/>
</dbReference>
<evidence type="ECO:0000256" key="8">
    <source>
        <dbReference type="ARBA" id="ARBA00023211"/>
    </source>
</evidence>
<accession>A0A0F7UMP5</accession>
<feature type="region of interest" description="Disordered" evidence="11">
    <location>
        <begin position="119"/>
        <end position="147"/>
    </location>
</feature>
<keyword evidence="7" id="KW-0904">Protein phosphatase</keyword>
<feature type="region of interest" description="Disordered" evidence="11">
    <location>
        <begin position="1"/>
        <end position="23"/>
    </location>
</feature>
<dbReference type="EMBL" id="LN714486">
    <property type="protein sequence ID" value="CEL69780.1"/>
    <property type="molecule type" value="Genomic_DNA"/>
</dbReference>
<dbReference type="PROSITE" id="PS51746">
    <property type="entry name" value="PPM_2"/>
    <property type="match status" value="1"/>
</dbReference>
<proteinExistence type="inferred from homology"/>
<keyword evidence="4" id="KW-0479">Metal-binding</keyword>
<protein>
    <recommendedName>
        <fullName evidence="3">protein-serine/threonine phosphatase</fullName>
        <ecNumber evidence="3">3.1.3.16</ecNumber>
    </recommendedName>
</protein>
<dbReference type="Pfam" id="PF00481">
    <property type="entry name" value="PP2C"/>
    <property type="match status" value="2"/>
</dbReference>
<evidence type="ECO:0000256" key="4">
    <source>
        <dbReference type="ARBA" id="ARBA00022723"/>
    </source>
</evidence>
<dbReference type="InterPro" id="IPR015655">
    <property type="entry name" value="PP2C"/>
</dbReference>
<evidence type="ECO:0000256" key="11">
    <source>
        <dbReference type="SAM" id="MobiDB-lite"/>
    </source>
</evidence>
<comment type="catalytic activity">
    <reaction evidence="9">
        <text>O-phospho-L-seryl-[protein] + H2O = L-seryl-[protein] + phosphate</text>
        <dbReference type="Rhea" id="RHEA:20629"/>
        <dbReference type="Rhea" id="RHEA-COMP:9863"/>
        <dbReference type="Rhea" id="RHEA-COMP:11604"/>
        <dbReference type="ChEBI" id="CHEBI:15377"/>
        <dbReference type="ChEBI" id="CHEBI:29999"/>
        <dbReference type="ChEBI" id="CHEBI:43474"/>
        <dbReference type="ChEBI" id="CHEBI:83421"/>
        <dbReference type="EC" id="3.1.3.16"/>
    </reaction>
</comment>
<dbReference type="SMART" id="SM00332">
    <property type="entry name" value="PP2Cc"/>
    <property type="match status" value="1"/>
</dbReference>
<evidence type="ECO:0000256" key="10">
    <source>
        <dbReference type="ARBA" id="ARBA00048336"/>
    </source>
</evidence>
<dbReference type="EC" id="3.1.3.16" evidence="3"/>
<feature type="domain" description="PPM-type phosphatase" evidence="12">
    <location>
        <begin position="41"/>
        <end position="351"/>
    </location>
</feature>
<keyword evidence="5" id="KW-0378">Hydrolase</keyword>
<reference evidence="13" key="1">
    <citation type="journal article" date="2015" name="PLoS ONE">
        <title>Comprehensive Evaluation of Toxoplasma gondii VEG and Neospora caninum LIV Genomes with Tachyzoite Stage Transcriptome and Proteome Defines Novel Transcript Features.</title>
        <authorList>
            <person name="Ramaprasad A."/>
            <person name="Mourier T."/>
            <person name="Naeem R."/>
            <person name="Malas T.B."/>
            <person name="Moussa E."/>
            <person name="Panigrahi A."/>
            <person name="Vermont S.J."/>
            <person name="Otto T.D."/>
            <person name="Wastling J."/>
            <person name="Pain A."/>
        </authorList>
    </citation>
    <scope>NUCLEOTIDE SEQUENCE</scope>
    <source>
        <strain evidence="13">Liverpool</strain>
    </source>
</reference>
<keyword evidence="6" id="KW-0460">Magnesium</keyword>
<dbReference type="Gene3D" id="3.60.40.10">
    <property type="entry name" value="PPM-type phosphatase domain"/>
    <property type="match status" value="1"/>
</dbReference>
<evidence type="ECO:0000256" key="2">
    <source>
        <dbReference type="ARBA" id="ARBA00006702"/>
    </source>
</evidence>
<evidence type="ECO:0000259" key="12">
    <source>
        <dbReference type="PROSITE" id="PS51746"/>
    </source>
</evidence>
<evidence type="ECO:0000256" key="7">
    <source>
        <dbReference type="ARBA" id="ARBA00022912"/>
    </source>
</evidence>
<evidence type="ECO:0000256" key="1">
    <source>
        <dbReference type="ARBA" id="ARBA00001936"/>
    </source>
</evidence>
<dbReference type="AlphaFoldDB" id="A0A0F7UMP5"/>
<dbReference type="GO" id="GO:0004722">
    <property type="term" value="F:protein serine/threonine phosphatase activity"/>
    <property type="evidence" value="ECO:0007669"/>
    <property type="project" value="UniProtKB-EC"/>
</dbReference>
<dbReference type="SUPFAM" id="SSF81606">
    <property type="entry name" value="PP2C-like"/>
    <property type="match status" value="1"/>
</dbReference>
<evidence type="ECO:0000256" key="3">
    <source>
        <dbReference type="ARBA" id="ARBA00013081"/>
    </source>
</evidence>
<evidence type="ECO:0000256" key="5">
    <source>
        <dbReference type="ARBA" id="ARBA00022801"/>
    </source>
</evidence>